<name>A0A917X1W4_9ACTN</name>
<proteinExistence type="predicted"/>
<sequence>MWFATVGAYRRMMNAQPVVVLAENDYRYGAGPLRLRVERIDRTEEFHLDGEAWVTVHGTRLRADGTELGPIRVLVRAARLRR</sequence>
<dbReference type="EMBL" id="BMPI01000036">
    <property type="protein sequence ID" value="GGM54554.1"/>
    <property type="molecule type" value="Genomic_DNA"/>
</dbReference>
<protein>
    <submittedName>
        <fullName evidence="1">Uncharacterized protein</fullName>
    </submittedName>
</protein>
<evidence type="ECO:0000313" key="2">
    <source>
        <dbReference type="Proteomes" id="UP000642070"/>
    </source>
</evidence>
<evidence type="ECO:0000313" key="1">
    <source>
        <dbReference type="EMBL" id="GGM54554.1"/>
    </source>
</evidence>
<keyword evidence="2" id="KW-1185">Reference proteome</keyword>
<gene>
    <name evidence="1" type="ORF">GCM10007977_065250</name>
</gene>
<dbReference type="AlphaFoldDB" id="A0A917X1W4"/>
<reference evidence="1" key="1">
    <citation type="journal article" date="2014" name="Int. J. Syst. Evol. Microbiol.">
        <title>Complete genome sequence of Corynebacterium casei LMG S-19264T (=DSM 44701T), isolated from a smear-ripened cheese.</title>
        <authorList>
            <consortium name="US DOE Joint Genome Institute (JGI-PGF)"/>
            <person name="Walter F."/>
            <person name="Albersmeier A."/>
            <person name="Kalinowski J."/>
            <person name="Ruckert C."/>
        </authorList>
    </citation>
    <scope>NUCLEOTIDE SEQUENCE</scope>
    <source>
        <strain evidence="1">JCM 19831</strain>
    </source>
</reference>
<dbReference type="Proteomes" id="UP000642070">
    <property type="component" value="Unassembled WGS sequence"/>
</dbReference>
<organism evidence="1 2">
    <name type="scientific">Dactylosporangium sucinum</name>
    <dbReference type="NCBI Taxonomy" id="1424081"/>
    <lineage>
        <taxon>Bacteria</taxon>
        <taxon>Bacillati</taxon>
        <taxon>Actinomycetota</taxon>
        <taxon>Actinomycetes</taxon>
        <taxon>Micromonosporales</taxon>
        <taxon>Micromonosporaceae</taxon>
        <taxon>Dactylosporangium</taxon>
    </lineage>
</organism>
<accession>A0A917X1W4</accession>
<reference evidence="1" key="2">
    <citation type="submission" date="2020-09" db="EMBL/GenBank/DDBJ databases">
        <authorList>
            <person name="Sun Q."/>
            <person name="Ohkuma M."/>
        </authorList>
    </citation>
    <scope>NUCLEOTIDE SEQUENCE</scope>
    <source>
        <strain evidence="1">JCM 19831</strain>
    </source>
</reference>
<comment type="caution">
    <text evidence="1">The sequence shown here is derived from an EMBL/GenBank/DDBJ whole genome shotgun (WGS) entry which is preliminary data.</text>
</comment>